<dbReference type="GO" id="GO:0008168">
    <property type="term" value="F:methyltransferase activity"/>
    <property type="evidence" value="ECO:0007669"/>
    <property type="project" value="UniProtKB-KW"/>
</dbReference>
<dbReference type="InterPro" id="IPR029063">
    <property type="entry name" value="SAM-dependent_MTases_sf"/>
</dbReference>
<keyword evidence="2 3" id="KW-0808">Transferase</keyword>
<dbReference type="OrthoDB" id="9797252at2"/>
<dbReference type="GO" id="GO:0032259">
    <property type="term" value="P:methylation"/>
    <property type="evidence" value="ECO:0007669"/>
    <property type="project" value="UniProtKB-KW"/>
</dbReference>
<dbReference type="Proteomes" id="UP000287547">
    <property type="component" value="Unassembled WGS sequence"/>
</dbReference>
<name>A0A428ZD55_KIBAR</name>
<evidence type="ECO:0000256" key="2">
    <source>
        <dbReference type="ARBA" id="ARBA00022679"/>
    </source>
</evidence>
<dbReference type="PANTHER" id="PTHR44942">
    <property type="entry name" value="METHYLTRANSF_11 DOMAIN-CONTAINING PROTEIN"/>
    <property type="match status" value="1"/>
</dbReference>
<keyword evidence="1 3" id="KW-0489">Methyltransferase</keyword>
<sequence>MPTLEPHQVRQVAESFGTDAARYDRARPRYPQELITRIAENRPEVLDVGCGTGIASRQLQAAGCQVLGVEPDARMAEYARERGLEVEVAKIETWDPHGRRFDALTAAQCWHWVDPVAGAVKAAEVLRPGGLLAAFWNVDKLPPELEPASQAIYQQVLPAVTTQTDPYKVMVGTAAGAIEQDGRFHAPEQWRFEWERQYTRDEWLDRVPTNGGMNLLPPDKLAEVLTDLGEAIDAIGGSFTMRYTTIAITAIRN</sequence>
<dbReference type="PANTHER" id="PTHR44942:SF4">
    <property type="entry name" value="METHYLTRANSFERASE TYPE 11 DOMAIN-CONTAINING PROTEIN"/>
    <property type="match status" value="1"/>
</dbReference>
<dbReference type="AlphaFoldDB" id="A0A428ZD55"/>
<dbReference type="Gene3D" id="3.40.50.150">
    <property type="entry name" value="Vaccinia Virus protein VP39"/>
    <property type="match status" value="1"/>
</dbReference>
<proteinExistence type="predicted"/>
<dbReference type="CDD" id="cd02440">
    <property type="entry name" value="AdoMet_MTases"/>
    <property type="match status" value="1"/>
</dbReference>
<dbReference type="InterPro" id="IPR051052">
    <property type="entry name" value="Diverse_substrate_MTase"/>
</dbReference>
<dbReference type="SUPFAM" id="SSF53335">
    <property type="entry name" value="S-adenosyl-L-methionine-dependent methyltransferases"/>
    <property type="match status" value="1"/>
</dbReference>
<gene>
    <name evidence="3" type="ORF">DMH04_14965</name>
</gene>
<reference evidence="3 4" key="1">
    <citation type="submission" date="2018-05" db="EMBL/GenBank/DDBJ databases">
        <title>Evolution of GPA BGCs.</title>
        <authorList>
            <person name="Waglechner N."/>
            <person name="Wright G.D."/>
        </authorList>
    </citation>
    <scope>NUCLEOTIDE SEQUENCE [LARGE SCALE GENOMIC DNA]</scope>
    <source>
        <strain evidence="3 4">A82846</strain>
    </source>
</reference>
<dbReference type="Pfam" id="PF13489">
    <property type="entry name" value="Methyltransf_23"/>
    <property type="match status" value="1"/>
</dbReference>
<dbReference type="EMBL" id="QHKI01000010">
    <property type="protein sequence ID" value="RSM85976.1"/>
    <property type="molecule type" value="Genomic_DNA"/>
</dbReference>
<evidence type="ECO:0000313" key="4">
    <source>
        <dbReference type="Proteomes" id="UP000287547"/>
    </source>
</evidence>
<evidence type="ECO:0000313" key="3">
    <source>
        <dbReference type="EMBL" id="RSM85976.1"/>
    </source>
</evidence>
<dbReference type="RefSeq" id="WP_037250215.1">
    <property type="nucleotide sequence ID" value="NZ_QHKI01000010.1"/>
</dbReference>
<evidence type="ECO:0000256" key="1">
    <source>
        <dbReference type="ARBA" id="ARBA00022603"/>
    </source>
</evidence>
<protein>
    <submittedName>
        <fullName evidence="3">Class I SAM-dependent methyltransferase</fullName>
    </submittedName>
</protein>
<organism evidence="3 4">
    <name type="scientific">Kibdelosporangium aridum</name>
    <dbReference type="NCBI Taxonomy" id="2030"/>
    <lineage>
        <taxon>Bacteria</taxon>
        <taxon>Bacillati</taxon>
        <taxon>Actinomycetota</taxon>
        <taxon>Actinomycetes</taxon>
        <taxon>Pseudonocardiales</taxon>
        <taxon>Pseudonocardiaceae</taxon>
        <taxon>Kibdelosporangium</taxon>
    </lineage>
</organism>
<comment type="caution">
    <text evidence="3">The sequence shown here is derived from an EMBL/GenBank/DDBJ whole genome shotgun (WGS) entry which is preliminary data.</text>
</comment>
<accession>A0A428ZD55</accession>